<keyword evidence="5" id="KW-1185">Reference proteome</keyword>
<dbReference type="OrthoDB" id="647at2759"/>
<dbReference type="GO" id="GO:0004672">
    <property type="term" value="F:protein kinase activity"/>
    <property type="evidence" value="ECO:0007669"/>
    <property type="project" value="InterPro"/>
</dbReference>
<dbReference type="Pfam" id="PF00069">
    <property type="entry name" value="Pkinase"/>
    <property type="match status" value="2"/>
</dbReference>
<feature type="domain" description="Protein kinase" evidence="3">
    <location>
        <begin position="1"/>
        <end position="322"/>
    </location>
</feature>
<keyword evidence="2" id="KW-0067">ATP-binding</keyword>
<protein>
    <recommendedName>
        <fullName evidence="3">Protein kinase domain-containing protein</fullName>
    </recommendedName>
</protein>
<dbReference type="InterPro" id="IPR000719">
    <property type="entry name" value="Prot_kinase_dom"/>
</dbReference>
<dbReference type="InterPro" id="IPR011009">
    <property type="entry name" value="Kinase-like_dom_sf"/>
</dbReference>
<sequence length="403" mass="46228">MTFGGAEEFVHISVVTELLETDLGAVLKTTQPLSLEQRVFFLYQTLRGIKYCHSAGVIHRDLKPRNLLVNFNCDLKICDFGLSRLVCEGREGFEDVQMTARNMCNSNNCQGVKLKSCNLHPDSAPVDPHVDEEKAPEGLFRRASVIITTAPCFFSSQRGGCVAEIRLGFSTSRRSCPSEVYPWAPEIICCLTEYSKPVDMWSIGCIFAEILTRKPLLPGENNTHQLELTLELTGIPSQEVVERFNYEKLTQMVQLERAEWDEPVDLMDIFLSSLIKLDKGNARSYQYDSKEYPPPIDIIERLVKFDPAERLTVQEALEHDLFKGFHLDQDEPVREPLPIDEFEFERRRVDQLCLRELIHREMLRYYPDRYEAYISAPGFLDDRKVAAQYPLLEPGECFGADQQ</sequence>
<organism evidence="4 5">
    <name type="scientific">Perkinsus chesapeaki</name>
    <name type="common">Clam parasite</name>
    <name type="synonym">Perkinsus andrewsi</name>
    <dbReference type="NCBI Taxonomy" id="330153"/>
    <lineage>
        <taxon>Eukaryota</taxon>
        <taxon>Sar</taxon>
        <taxon>Alveolata</taxon>
        <taxon>Perkinsozoa</taxon>
        <taxon>Perkinsea</taxon>
        <taxon>Perkinsida</taxon>
        <taxon>Perkinsidae</taxon>
        <taxon>Perkinsus</taxon>
    </lineage>
</organism>
<accession>A0A7J6MXC8</accession>
<evidence type="ECO:0000259" key="3">
    <source>
        <dbReference type="PROSITE" id="PS50011"/>
    </source>
</evidence>
<evidence type="ECO:0000256" key="2">
    <source>
        <dbReference type="ARBA" id="ARBA00022840"/>
    </source>
</evidence>
<dbReference type="GO" id="GO:0005524">
    <property type="term" value="F:ATP binding"/>
    <property type="evidence" value="ECO:0007669"/>
    <property type="project" value="UniProtKB-KW"/>
</dbReference>
<dbReference type="PROSITE" id="PS00108">
    <property type="entry name" value="PROTEIN_KINASE_ST"/>
    <property type="match status" value="1"/>
</dbReference>
<dbReference type="SUPFAM" id="SSF56112">
    <property type="entry name" value="Protein kinase-like (PK-like)"/>
    <property type="match status" value="1"/>
</dbReference>
<dbReference type="InterPro" id="IPR050117">
    <property type="entry name" value="MAPK"/>
</dbReference>
<dbReference type="PROSITE" id="PS50011">
    <property type="entry name" value="PROTEIN_KINASE_DOM"/>
    <property type="match status" value="1"/>
</dbReference>
<proteinExistence type="predicted"/>
<keyword evidence="1" id="KW-0547">Nucleotide-binding</keyword>
<evidence type="ECO:0000313" key="4">
    <source>
        <dbReference type="EMBL" id="KAF4676096.1"/>
    </source>
</evidence>
<comment type="caution">
    <text evidence="4">The sequence shown here is derived from an EMBL/GenBank/DDBJ whole genome shotgun (WGS) entry which is preliminary data.</text>
</comment>
<dbReference type="Gene3D" id="1.10.510.10">
    <property type="entry name" value="Transferase(Phosphotransferase) domain 1"/>
    <property type="match status" value="2"/>
</dbReference>
<dbReference type="EMBL" id="JAAPAO010000038">
    <property type="protein sequence ID" value="KAF4676096.1"/>
    <property type="molecule type" value="Genomic_DNA"/>
</dbReference>
<reference evidence="4 5" key="1">
    <citation type="submission" date="2020-04" db="EMBL/GenBank/DDBJ databases">
        <title>Perkinsus chesapeaki whole genome sequence.</title>
        <authorList>
            <person name="Bogema D.R."/>
        </authorList>
    </citation>
    <scope>NUCLEOTIDE SEQUENCE [LARGE SCALE GENOMIC DNA]</scope>
    <source>
        <strain evidence="4">ATCC PRA-425</strain>
    </source>
</reference>
<evidence type="ECO:0000256" key="1">
    <source>
        <dbReference type="ARBA" id="ARBA00022741"/>
    </source>
</evidence>
<name>A0A7J6MXC8_PERCH</name>
<evidence type="ECO:0000313" key="5">
    <source>
        <dbReference type="Proteomes" id="UP000591131"/>
    </source>
</evidence>
<dbReference type="Proteomes" id="UP000591131">
    <property type="component" value="Unassembled WGS sequence"/>
</dbReference>
<gene>
    <name evidence="4" type="ORF">FOL47_006704</name>
</gene>
<dbReference type="InterPro" id="IPR008271">
    <property type="entry name" value="Ser/Thr_kinase_AS"/>
</dbReference>
<dbReference type="Gene3D" id="3.30.200.20">
    <property type="entry name" value="Phosphorylase Kinase, domain 1"/>
    <property type="match status" value="2"/>
</dbReference>
<dbReference type="AlphaFoldDB" id="A0A7J6MXC8"/>
<dbReference type="SMART" id="SM00220">
    <property type="entry name" value="S_TKc"/>
    <property type="match status" value="1"/>
</dbReference>
<dbReference type="PANTHER" id="PTHR24055">
    <property type="entry name" value="MITOGEN-ACTIVATED PROTEIN KINASE"/>
    <property type="match status" value="1"/>
</dbReference>